<feature type="signal peptide" evidence="1">
    <location>
        <begin position="1"/>
        <end position="19"/>
    </location>
</feature>
<dbReference type="AlphaFoldDB" id="A0A0D0QD87"/>
<dbReference type="Pfam" id="PF06764">
    <property type="entry name" value="DUF1223"/>
    <property type="match status" value="1"/>
</dbReference>
<name>A0A0D0QD87_9RHOB</name>
<dbReference type="STRING" id="1123501.Wenmar_02701"/>
<dbReference type="InterPro" id="IPR036249">
    <property type="entry name" value="Thioredoxin-like_sf"/>
</dbReference>
<evidence type="ECO:0000256" key="1">
    <source>
        <dbReference type="SAM" id="SignalP"/>
    </source>
</evidence>
<dbReference type="PANTHER" id="PTHR36057">
    <property type="match status" value="1"/>
</dbReference>
<comment type="caution">
    <text evidence="2">The sequence shown here is derived from an EMBL/GenBank/DDBJ whole genome shotgun (WGS) entry which is preliminary data.</text>
</comment>
<dbReference type="RefSeq" id="WP_018301599.1">
    <property type="nucleotide sequence ID" value="NZ_KB902277.1"/>
</dbReference>
<dbReference type="eggNOG" id="COG5429">
    <property type="taxonomic scope" value="Bacteria"/>
</dbReference>
<dbReference type="PANTHER" id="PTHR36057:SF1">
    <property type="entry name" value="LIPOPROTEIN LIPID ATTACHMENT SITE-LIKE PROTEIN, PUTATIVE (DUF1223)-RELATED"/>
    <property type="match status" value="1"/>
</dbReference>
<evidence type="ECO:0000313" key="2">
    <source>
        <dbReference type="EMBL" id="KIQ68968.1"/>
    </source>
</evidence>
<dbReference type="InterPro" id="IPR010634">
    <property type="entry name" value="DUF1223"/>
</dbReference>
<organism evidence="2 3">
    <name type="scientific">Wenxinia marina DSM 24838</name>
    <dbReference type="NCBI Taxonomy" id="1123501"/>
    <lineage>
        <taxon>Bacteria</taxon>
        <taxon>Pseudomonadati</taxon>
        <taxon>Pseudomonadota</taxon>
        <taxon>Alphaproteobacteria</taxon>
        <taxon>Rhodobacterales</taxon>
        <taxon>Roseobacteraceae</taxon>
        <taxon>Wenxinia</taxon>
    </lineage>
</organism>
<dbReference type="SUPFAM" id="SSF52833">
    <property type="entry name" value="Thioredoxin-like"/>
    <property type="match status" value="1"/>
</dbReference>
<gene>
    <name evidence="2" type="ORF">Wenmar_02701</name>
</gene>
<dbReference type="Proteomes" id="UP000035100">
    <property type="component" value="Unassembled WGS sequence"/>
</dbReference>
<evidence type="ECO:0000313" key="3">
    <source>
        <dbReference type="Proteomes" id="UP000035100"/>
    </source>
</evidence>
<keyword evidence="1" id="KW-0732">Signal</keyword>
<protein>
    <submittedName>
        <fullName evidence="2">Putative secreted protein</fullName>
    </submittedName>
</protein>
<proteinExistence type="predicted"/>
<keyword evidence="3" id="KW-1185">Reference proteome</keyword>
<reference evidence="2 3" key="1">
    <citation type="submission" date="2013-01" db="EMBL/GenBank/DDBJ databases">
        <authorList>
            <person name="Fiebig A."/>
            <person name="Goeker M."/>
            <person name="Klenk H.-P.P."/>
        </authorList>
    </citation>
    <scope>NUCLEOTIDE SEQUENCE [LARGE SCALE GENOMIC DNA]</scope>
    <source>
        <strain evidence="2 3">DSM 24838</strain>
    </source>
</reference>
<accession>A0A0D0QD87</accession>
<dbReference type="PATRIC" id="fig|1123501.6.peg.2811"/>
<feature type="chain" id="PRO_5002236029" evidence="1">
    <location>
        <begin position="20"/>
        <end position="236"/>
    </location>
</feature>
<sequence length="236" mass="25480">MTKLVKWIGPAALALAAWAAPVAAEDASPIVIELYTSQGCSSCPPADAFLAELAERSDVLPLALHVDYWDYIGWEDSFAQPRFTRRQQAYARAIDDRMIYTPQMIVGGVDRSVGTRPMEVMDLVRAHQGAAEDVTLSAERDGAALRIRAEAGPGVTGGLTVQLVRFRPSERVEITRGENAGHSILYSNIVTDWQPVADWDGTAPLDLTVEVAGDDRTAVILQRPGPGKIVAAARAD</sequence>
<dbReference type="EMBL" id="AONG01000012">
    <property type="protein sequence ID" value="KIQ68968.1"/>
    <property type="molecule type" value="Genomic_DNA"/>
</dbReference>